<dbReference type="AlphaFoldDB" id="A0A7U2R2I9"/>
<accession>A0A7U2R2I9</accession>
<evidence type="ECO:0000313" key="1">
    <source>
        <dbReference type="EMBL" id="QRD93027.1"/>
    </source>
</evidence>
<protein>
    <submittedName>
        <fullName evidence="1">Uncharacterized protein</fullName>
    </submittedName>
</protein>
<dbReference type="VEuPathDB" id="FungiDB:F9C07_13195"/>
<evidence type="ECO:0000313" key="2">
    <source>
        <dbReference type="Proteomes" id="UP000596276"/>
    </source>
</evidence>
<name>A0A7U2R2I9_ASPFN</name>
<proteinExistence type="predicted"/>
<sequence length="72" mass="7934">MPCARTHSRGNCYCAMNISRAGVLYPDWLCTLPVTSSLYVANFLNRSILTFLTGNKTALCDTCGSRLNKLTN</sequence>
<organism evidence="1 2">
    <name type="scientific">Aspergillus flavus (strain ATCC 200026 / FGSC A1120 / IAM 13836 / NRRL 3357 / JCM 12722 / SRRC 167)</name>
    <dbReference type="NCBI Taxonomy" id="332952"/>
    <lineage>
        <taxon>Eukaryota</taxon>
        <taxon>Fungi</taxon>
        <taxon>Dikarya</taxon>
        <taxon>Ascomycota</taxon>
        <taxon>Pezizomycotina</taxon>
        <taxon>Eurotiomycetes</taxon>
        <taxon>Eurotiomycetidae</taxon>
        <taxon>Eurotiales</taxon>
        <taxon>Aspergillaceae</taxon>
        <taxon>Aspergillus</taxon>
        <taxon>Aspergillus subgen. Circumdati</taxon>
    </lineage>
</organism>
<reference evidence="2" key="1">
    <citation type="journal article" date="2021" name="G3 (Bethesda)">
        <title>Chromosome assembled and annotated genome sequence of Aspergillus flavus NRRL 3357.</title>
        <authorList>
            <person name="Skerker J.M."/>
            <person name="Pianalto K.M."/>
            <person name="Mondo S.J."/>
            <person name="Yang K."/>
            <person name="Arkin A.P."/>
            <person name="Keller N.P."/>
            <person name="Grigoriev I.V."/>
            <person name="Louise Glass N.L."/>
        </authorList>
    </citation>
    <scope>NUCLEOTIDE SEQUENCE [LARGE SCALE GENOMIC DNA]</scope>
    <source>
        <strain evidence="2">ATCC 200026 / FGSC A1120 / IAM 13836 / NRRL 3357 / JCM 12722 / SRRC 167</strain>
    </source>
</reference>
<dbReference type="EMBL" id="CP044616">
    <property type="protein sequence ID" value="QRD93027.1"/>
    <property type="molecule type" value="Genomic_DNA"/>
</dbReference>
<dbReference type="Proteomes" id="UP000596276">
    <property type="component" value="Chromosome 8"/>
</dbReference>
<gene>
    <name evidence="1" type="ORF">F9C07_13195</name>
</gene>
<keyword evidence="2" id="KW-1185">Reference proteome</keyword>